<dbReference type="Gene3D" id="3.10.20.90">
    <property type="entry name" value="Phosphatidylinositol 3-kinase Catalytic Subunit, Chain A, domain 1"/>
    <property type="match status" value="1"/>
</dbReference>
<organism evidence="8 9">
    <name type="scientific">Athelia psychrophila</name>
    <dbReference type="NCBI Taxonomy" id="1759441"/>
    <lineage>
        <taxon>Eukaryota</taxon>
        <taxon>Fungi</taxon>
        <taxon>Dikarya</taxon>
        <taxon>Basidiomycota</taxon>
        <taxon>Agaricomycotina</taxon>
        <taxon>Agaricomycetes</taxon>
        <taxon>Agaricomycetidae</taxon>
        <taxon>Atheliales</taxon>
        <taxon>Atheliaceae</taxon>
        <taxon>Athelia</taxon>
    </lineage>
</organism>
<dbReference type="GO" id="GO:0007032">
    <property type="term" value="P:endosome organization"/>
    <property type="evidence" value="ECO:0007669"/>
    <property type="project" value="TreeGrafter"/>
</dbReference>
<dbReference type="AlphaFoldDB" id="A0A166JPV6"/>
<feature type="compositionally biased region" description="Low complexity" evidence="5">
    <location>
        <begin position="271"/>
        <end position="281"/>
    </location>
</feature>
<dbReference type="GO" id="GO:0070530">
    <property type="term" value="F:K63-linked polyubiquitin modification-dependent protein binding"/>
    <property type="evidence" value="ECO:0007669"/>
    <property type="project" value="TreeGrafter"/>
</dbReference>
<dbReference type="SUPFAM" id="SSF54277">
    <property type="entry name" value="CAD &amp; PB1 domains"/>
    <property type="match status" value="1"/>
</dbReference>
<reference evidence="8 9" key="1">
    <citation type="journal article" date="2016" name="Mol. Biol. Evol.">
        <title>Comparative Genomics of Early-Diverging Mushroom-Forming Fungi Provides Insights into the Origins of Lignocellulose Decay Capabilities.</title>
        <authorList>
            <person name="Nagy L.G."/>
            <person name="Riley R."/>
            <person name="Tritt A."/>
            <person name="Adam C."/>
            <person name="Daum C."/>
            <person name="Floudas D."/>
            <person name="Sun H."/>
            <person name="Yadav J.S."/>
            <person name="Pangilinan J."/>
            <person name="Larsson K.H."/>
            <person name="Matsuura K."/>
            <person name="Barry K."/>
            <person name="Labutti K."/>
            <person name="Kuo R."/>
            <person name="Ohm R.A."/>
            <person name="Bhattacharya S.S."/>
            <person name="Shirouzu T."/>
            <person name="Yoshinaga Y."/>
            <person name="Martin F.M."/>
            <person name="Grigoriev I.V."/>
            <person name="Hibbett D.S."/>
        </authorList>
    </citation>
    <scope>NUCLEOTIDE SEQUENCE [LARGE SCALE GENOMIC DNA]</scope>
    <source>
        <strain evidence="8 9">CBS 109695</strain>
    </source>
</reference>
<dbReference type="CDD" id="cd06398">
    <property type="entry name" value="PB1_Joka2"/>
    <property type="match status" value="1"/>
</dbReference>
<dbReference type="Pfam" id="PF00564">
    <property type="entry name" value="PB1"/>
    <property type="match status" value="1"/>
</dbReference>
<dbReference type="GO" id="GO:0005080">
    <property type="term" value="F:protein kinase C binding"/>
    <property type="evidence" value="ECO:0007669"/>
    <property type="project" value="TreeGrafter"/>
</dbReference>
<keyword evidence="1" id="KW-0479">Metal-binding</keyword>
<dbReference type="SMART" id="SM00291">
    <property type="entry name" value="ZnF_ZZ"/>
    <property type="match status" value="4"/>
</dbReference>
<dbReference type="CDD" id="cd02249">
    <property type="entry name" value="ZZ"/>
    <property type="match status" value="1"/>
</dbReference>
<dbReference type="InterPro" id="IPR043145">
    <property type="entry name" value="Znf_ZZ_sf"/>
</dbReference>
<evidence type="ECO:0000259" key="6">
    <source>
        <dbReference type="PROSITE" id="PS50135"/>
    </source>
</evidence>
<sequence>MNNRPDRPLVVKCTFDRWNKRITFSSARNCSYDLLKNKVEQCFSLYATSYAISYKDDDGEVTDINTDSDLTEAIQYFQAGSDDPPISSAASILSGRSFGNRKITLRVHITVDYDGPSLSDTSSLASMDEYKGRNGSQASFSFSAPHSVDLDDDSVTVSSRDTGAAPASNRQPSISMTLSSVHDVEHTQSWDARSASSAVQSIDSLAVNGLPVPRSTKHGSSQETLTRTQVGSDRGPYGDDNTPARRRSPYPEDPSAVFERLKLREAGGGHSQSSSYQQSVSADEDRGAAWLRDQNTRTIEAMLGSLPEPSDSDGASFSFGQNSEVDPLEGDLALHQNSRGNYYYSYNKTTSRSDGSSFIEGQSQSRDSGYEDGPHVHHVLVEEASIGGGSDFPAKPRPTSMQLTWLASQQRSLDDGRAPFNSNYNSHRRPYAPHSSNSEPLPVLHENQQFDSDIPPEVLQFVPLGTPPKEMLTDCSECGVILDSIRYVCSACGEKHPMSRSREMENFGKGKAKSDWDEESLVDLHYPPSAHRSAGAFGSSPMSSYTMVNGAGSSATALSERSGHKPLPSLPQIQLSSSPRSTLSSAVSPHSPQPSVENGYELCSGCIESAGVNHALEANLAPGVPTGRGNDSPSSPEDAQRASSQWRRSAPKQKGQLRHAYLEKVWAHRGWEDVEQDDMQTCKCSTCNTVIVNNRFKCASCQKFNLCKACYSQVHEIHPSHAFLHIPDKLIRSRSEPSLQPPLPIDPTDEISMTHPGVKCAHCMLDIIGARFHCAICDSVDICSNCESAGLPGNLDSSDDSHNSSHIMIKIPFPLETTELQTASKRATKLWTDRDAPHVLGGPMNFASKSSSVYSSHARTVMGNGKKLVEQREDDHGKHCSNCKEPLYGVRYQCGSCPSAPMAYNLCGDCETHSYEVHDPLHIFFKIPRPVYKELESPVPFLPDLYKSPAGPPPGVYHPEPREYLKSLVHNNALCDRCVTQIHGEWFRCAYCPKDLCDACEALDTHDDSHVFLVFKAPVDMHHKLRQFAELDNPHGSPPIIPYPLYR</sequence>
<evidence type="ECO:0000313" key="8">
    <source>
        <dbReference type="EMBL" id="KZP21088.1"/>
    </source>
</evidence>
<dbReference type="Pfam" id="PF00569">
    <property type="entry name" value="ZZ"/>
    <property type="match status" value="2"/>
</dbReference>
<dbReference type="PROSITE" id="PS50135">
    <property type="entry name" value="ZF_ZZ_2"/>
    <property type="match status" value="1"/>
</dbReference>
<keyword evidence="3" id="KW-0862">Zinc</keyword>
<dbReference type="Gene3D" id="3.30.60.90">
    <property type="match status" value="4"/>
</dbReference>
<dbReference type="PANTHER" id="PTHR15090">
    <property type="entry name" value="SEQUESTOSOME 1-RELATED"/>
    <property type="match status" value="1"/>
</dbReference>
<gene>
    <name evidence="8" type="ORF">FIBSPDRAFT_860999</name>
</gene>
<feature type="domain" description="ZZ-type" evidence="6">
    <location>
        <begin position="755"/>
        <end position="816"/>
    </location>
</feature>
<evidence type="ECO:0000256" key="5">
    <source>
        <dbReference type="SAM" id="MobiDB-lite"/>
    </source>
</evidence>
<dbReference type="GO" id="GO:0016235">
    <property type="term" value="C:aggresome"/>
    <property type="evidence" value="ECO:0007669"/>
    <property type="project" value="TreeGrafter"/>
</dbReference>
<dbReference type="GO" id="GO:0044753">
    <property type="term" value="C:amphisome"/>
    <property type="evidence" value="ECO:0007669"/>
    <property type="project" value="TreeGrafter"/>
</dbReference>
<dbReference type="InterPro" id="IPR000433">
    <property type="entry name" value="Znf_ZZ"/>
</dbReference>
<dbReference type="STRING" id="436010.A0A166JPV6"/>
<dbReference type="OrthoDB" id="661148at2759"/>
<name>A0A166JPV6_9AGAM</name>
<feature type="region of interest" description="Disordered" evidence="5">
    <location>
        <begin position="414"/>
        <end position="439"/>
    </location>
</feature>
<dbReference type="Proteomes" id="UP000076532">
    <property type="component" value="Unassembled WGS sequence"/>
</dbReference>
<keyword evidence="2 4" id="KW-0863">Zinc-finger</keyword>
<dbReference type="SUPFAM" id="SSF57850">
    <property type="entry name" value="RING/U-box"/>
    <property type="match status" value="4"/>
</dbReference>
<evidence type="ECO:0000256" key="4">
    <source>
        <dbReference type="PROSITE-ProRule" id="PRU00228"/>
    </source>
</evidence>
<feature type="compositionally biased region" description="Polar residues" evidence="5">
    <location>
        <begin position="350"/>
        <end position="367"/>
    </location>
</feature>
<feature type="domain" description="PB1" evidence="7">
    <location>
        <begin position="8"/>
        <end position="84"/>
    </location>
</feature>
<proteinExistence type="predicted"/>
<keyword evidence="9" id="KW-1185">Reference proteome</keyword>
<evidence type="ECO:0000313" key="9">
    <source>
        <dbReference type="Proteomes" id="UP000076532"/>
    </source>
</evidence>
<evidence type="ECO:0000256" key="3">
    <source>
        <dbReference type="ARBA" id="ARBA00022833"/>
    </source>
</evidence>
<feature type="region of interest" description="Disordered" evidence="5">
    <location>
        <begin position="266"/>
        <end position="286"/>
    </location>
</feature>
<dbReference type="SMART" id="SM00666">
    <property type="entry name" value="PB1"/>
    <property type="match status" value="1"/>
</dbReference>
<dbReference type="GO" id="GO:0000423">
    <property type="term" value="P:mitophagy"/>
    <property type="evidence" value="ECO:0007669"/>
    <property type="project" value="TreeGrafter"/>
</dbReference>
<feature type="compositionally biased region" description="Polar residues" evidence="5">
    <location>
        <begin position="218"/>
        <end position="231"/>
    </location>
</feature>
<dbReference type="InterPro" id="IPR000270">
    <property type="entry name" value="PB1_dom"/>
</dbReference>
<feature type="region of interest" description="Disordered" evidence="5">
    <location>
        <begin position="620"/>
        <end position="655"/>
    </location>
</feature>
<dbReference type="GO" id="GO:0035973">
    <property type="term" value="P:aggrephagy"/>
    <property type="evidence" value="ECO:0007669"/>
    <property type="project" value="TreeGrafter"/>
</dbReference>
<evidence type="ECO:0000256" key="2">
    <source>
        <dbReference type="ARBA" id="ARBA00022771"/>
    </source>
</evidence>
<evidence type="ECO:0000256" key="1">
    <source>
        <dbReference type="ARBA" id="ARBA00022723"/>
    </source>
</evidence>
<feature type="compositionally biased region" description="Polar residues" evidence="5">
    <location>
        <begin position="629"/>
        <end position="647"/>
    </location>
</feature>
<dbReference type="InterPro" id="IPR052260">
    <property type="entry name" value="Autophagy_Rcpt_SigReg"/>
</dbReference>
<feature type="region of interest" description="Disordered" evidence="5">
    <location>
        <begin position="350"/>
        <end position="373"/>
    </location>
</feature>
<dbReference type="EMBL" id="KV417550">
    <property type="protein sequence ID" value="KZP21088.1"/>
    <property type="molecule type" value="Genomic_DNA"/>
</dbReference>
<dbReference type="InterPro" id="IPR053793">
    <property type="entry name" value="PB1-like"/>
</dbReference>
<feature type="compositionally biased region" description="Low complexity" evidence="5">
    <location>
        <begin position="566"/>
        <end position="588"/>
    </location>
</feature>
<dbReference type="PANTHER" id="PTHR15090:SF0">
    <property type="entry name" value="SEQUESTOSOME-1"/>
    <property type="match status" value="1"/>
</dbReference>
<dbReference type="PROSITE" id="PS51745">
    <property type="entry name" value="PB1"/>
    <property type="match status" value="1"/>
</dbReference>
<feature type="region of interest" description="Disordered" evidence="5">
    <location>
        <begin position="152"/>
        <end position="175"/>
    </location>
</feature>
<dbReference type="GO" id="GO:0008270">
    <property type="term" value="F:zinc ion binding"/>
    <property type="evidence" value="ECO:0007669"/>
    <property type="project" value="UniProtKB-KW"/>
</dbReference>
<protein>
    <recommendedName>
        <fullName evidence="10">ZZ-type domain-containing protein</fullName>
    </recommendedName>
</protein>
<feature type="region of interest" description="Disordered" evidence="5">
    <location>
        <begin position="209"/>
        <end position="253"/>
    </location>
</feature>
<evidence type="ECO:0000259" key="7">
    <source>
        <dbReference type="PROSITE" id="PS51745"/>
    </source>
</evidence>
<evidence type="ECO:0008006" key="10">
    <source>
        <dbReference type="Google" id="ProtNLM"/>
    </source>
</evidence>
<accession>A0A166JPV6</accession>
<feature type="region of interest" description="Disordered" evidence="5">
    <location>
        <begin position="556"/>
        <end position="594"/>
    </location>
</feature>